<evidence type="ECO:0000256" key="3">
    <source>
        <dbReference type="SAM" id="MobiDB-lite"/>
    </source>
</evidence>
<evidence type="ECO:0000313" key="4">
    <source>
        <dbReference type="EMBL" id="KAJ1128365.1"/>
    </source>
</evidence>
<dbReference type="GO" id="GO:0031433">
    <property type="term" value="F:telethonin binding"/>
    <property type="evidence" value="ECO:0007669"/>
    <property type="project" value="TreeGrafter"/>
</dbReference>
<dbReference type="Proteomes" id="UP001066276">
    <property type="component" value="Chromosome 7"/>
</dbReference>
<dbReference type="GO" id="GO:0015629">
    <property type="term" value="C:actin cytoskeleton"/>
    <property type="evidence" value="ECO:0007669"/>
    <property type="project" value="TreeGrafter"/>
</dbReference>
<comment type="caution">
    <text evidence="4">The sequence shown here is derived from an EMBL/GenBank/DDBJ whole genome shotgun (WGS) entry which is preliminary data.</text>
</comment>
<name>A0AAV7PMS0_PLEWA</name>
<protein>
    <submittedName>
        <fullName evidence="4">Uncharacterized protein</fullName>
    </submittedName>
</protein>
<keyword evidence="5" id="KW-1185">Reference proteome</keyword>
<dbReference type="PANTHER" id="PTHR15941">
    <property type="entry name" value="MYOZENIN"/>
    <property type="match status" value="1"/>
</dbReference>
<evidence type="ECO:0000256" key="2">
    <source>
        <dbReference type="ARBA" id="ARBA00022553"/>
    </source>
</evidence>
<feature type="region of interest" description="Disordered" evidence="3">
    <location>
        <begin position="1"/>
        <end position="60"/>
    </location>
</feature>
<dbReference type="PANTHER" id="PTHR15941:SF15">
    <property type="entry name" value="MYOZENIN-3"/>
    <property type="match status" value="1"/>
</dbReference>
<feature type="compositionally biased region" description="Basic and acidic residues" evidence="3">
    <location>
        <begin position="44"/>
        <end position="60"/>
    </location>
</feature>
<dbReference type="AlphaFoldDB" id="A0AAV7PMS0"/>
<reference evidence="4" key="1">
    <citation type="journal article" date="2022" name="bioRxiv">
        <title>Sequencing and chromosome-scale assembly of the giantPleurodeles waltlgenome.</title>
        <authorList>
            <person name="Brown T."/>
            <person name="Elewa A."/>
            <person name="Iarovenko S."/>
            <person name="Subramanian E."/>
            <person name="Araus A.J."/>
            <person name="Petzold A."/>
            <person name="Susuki M."/>
            <person name="Suzuki K.-i.T."/>
            <person name="Hayashi T."/>
            <person name="Toyoda A."/>
            <person name="Oliveira C."/>
            <person name="Osipova E."/>
            <person name="Leigh N.D."/>
            <person name="Simon A."/>
            <person name="Yun M.H."/>
        </authorList>
    </citation>
    <scope>NUCLEOTIDE SEQUENCE</scope>
    <source>
        <strain evidence="4">20211129_DDA</strain>
        <tissue evidence="4">Liver</tissue>
    </source>
</reference>
<evidence type="ECO:0000256" key="1">
    <source>
        <dbReference type="ARBA" id="ARBA00009126"/>
    </source>
</evidence>
<keyword evidence="2" id="KW-0597">Phosphoprotein</keyword>
<gene>
    <name evidence="4" type="ORF">NDU88_006744</name>
</gene>
<dbReference type="EMBL" id="JANPWB010000011">
    <property type="protein sequence ID" value="KAJ1128365.1"/>
    <property type="molecule type" value="Genomic_DNA"/>
</dbReference>
<dbReference type="Pfam" id="PF05556">
    <property type="entry name" value="Calsarcin"/>
    <property type="match status" value="1"/>
</dbReference>
<feature type="region of interest" description="Disordered" evidence="3">
    <location>
        <begin position="314"/>
        <end position="354"/>
    </location>
</feature>
<dbReference type="GO" id="GO:0003779">
    <property type="term" value="F:actin binding"/>
    <property type="evidence" value="ECO:0007669"/>
    <property type="project" value="TreeGrafter"/>
</dbReference>
<accession>A0AAV7PMS0</accession>
<sequence>MLASSLSPLNLGTPERSGARARLAEGAGTETKQVPAGDSLLARSSRETREKGETHDQENILHPKVDTTDRTMISVSHAERTRQQKNRALAIVREITGRGMSTNVQLDLGKKVSTPQDVMMEELSLQNNRGSLMYQKRQKRVDRFILEYPDSTRPAGKHLTTAQIASAAGGSAGTAGPELVDGYTDGAPGKENYRAEVYVPPSGRRAPPTAPKKLIKSLQKMASQNPGAIAPGYSGPLMEVPPEKFNVTAIPKSYRSPWCEELDNHGYAVTANVPVDLPEPSPNSLDVEHRSFNRAPIPFGGSTPRQRMVLLPLFEEPSPQPEPPSSLELMGKRRSFNQAPRGWNMKNIPESDDL</sequence>
<dbReference type="GO" id="GO:0030018">
    <property type="term" value="C:Z disc"/>
    <property type="evidence" value="ECO:0007669"/>
    <property type="project" value="InterPro"/>
</dbReference>
<evidence type="ECO:0000313" key="5">
    <source>
        <dbReference type="Proteomes" id="UP001066276"/>
    </source>
</evidence>
<dbReference type="InterPro" id="IPR008438">
    <property type="entry name" value="MYOZ"/>
</dbReference>
<organism evidence="4 5">
    <name type="scientific">Pleurodeles waltl</name>
    <name type="common">Iberian ribbed newt</name>
    <dbReference type="NCBI Taxonomy" id="8319"/>
    <lineage>
        <taxon>Eukaryota</taxon>
        <taxon>Metazoa</taxon>
        <taxon>Chordata</taxon>
        <taxon>Craniata</taxon>
        <taxon>Vertebrata</taxon>
        <taxon>Euteleostomi</taxon>
        <taxon>Amphibia</taxon>
        <taxon>Batrachia</taxon>
        <taxon>Caudata</taxon>
        <taxon>Salamandroidea</taxon>
        <taxon>Salamandridae</taxon>
        <taxon>Pleurodelinae</taxon>
        <taxon>Pleurodeles</taxon>
    </lineage>
</organism>
<proteinExistence type="inferred from homology"/>
<dbReference type="GO" id="GO:0051373">
    <property type="term" value="F:FATZ binding"/>
    <property type="evidence" value="ECO:0007669"/>
    <property type="project" value="TreeGrafter"/>
</dbReference>
<comment type="similarity">
    <text evidence="1">Belongs to the myozenin family.</text>
</comment>
<feature type="compositionally biased region" description="Polar residues" evidence="3">
    <location>
        <begin position="1"/>
        <end position="10"/>
    </location>
</feature>